<dbReference type="EMBL" id="JAINUG010000007">
    <property type="protein sequence ID" value="KAJ8416115.1"/>
    <property type="molecule type" value="Genomic_DNA"/>
</dbReference>
<proteinExistence type="predicted"/>
<keyword evidence="3" id="KW-1185">Reference proteome</keyword>
<comment type="caution">
    <text evidence="2">The sequence shown here is derived from an EMBL/GenBank/DDBJ whole genome shotgun (WGS) entry which is preliminary data.</text>
</comment>
<evidence type="ECO:0000256" key="1">
    <source>
        <dbReference type="SAM" id="MobiDB-lite"/>
    </source>
</evidence>
<accession>A0AAD7X0T8</accession>
<reference evidence="2" key="1">
    <citation type="journal article" date="2023" name="Science">
        <title>Genome structures resolve the early diversification of teleost fishes.</title>
        <authorList>
            <person name="Parey E."/>
            <person name="Louis A."/>
            <person name="Montfort J."/>
            <person name="Bouchez O."/>
            <person name="Roques C."/>
            <person name="Iampietro C."/>
            <person name="Lluch J."/>
            <person name="Castinel A."/>
            <person name="Donnadieu C."/>
            <person name="Desvignes T."/>
            <person name="Floi Bucao C."/>
            <person name="Jouanno E."/>
            <person name="Wen M."/>
            <person name="Mejri S."/>
            <person name="Dirks R."/>
            <person name="Jansen H."/>
            <person name="Henkel C."/>
            <person name="Chen W.J."/>
            <person name="Zahm M."/>
            <person name="Cabau C."/>
            <person name="Klopp C."/>
            <person name="Thompson A.W."/>
            <person name="Robinson-Rechavi M."/>
            <person name="Braasch I."/>
            <person name="Lecointre G."/>
            <person name="Bobe J."/>
            <person name="Postlethwait J.H."/>
            <person name="Berthelot C."/>
            <person name="Roest Crollius H."/>
            <person name="Guiguen Y."/>
        </authorList>
    </citation>
    <scope>NUCLEOTIDE SEQUENCE</scope>
    <source>
        <strain evidence="2">NC1722</strain>
    </source>
</reference>
<dbReference type="Proteomes" id="UP001221898">
    <property type="component" value="Unassembled WGS sequence"/>
</dbReference>
<organism evidence="2 3">
    <name type="scientific">Aldrovandia affinis</name>
    <dbReference type="NCBI Taxonomy" id="143900"/>
    <lineage>
        <taxon>Eukaryota</taxon>
        <taxon>Metazoa</taxon>
        <taxon>Chordata</taxon>
        <taxon>Craniata</taxon>
        <taxon>Vertebrata</taxon>
        <taxon>Euteleostomi</taxon>
        <taxon>Actinopterygii</taxon>
        <taxon>Neopterygii</taxon>
        <taxon>Teleostei</taxon>
        <taxon>Notacanthiformes</taxon>
        <taxon>Halosauridae</taxon>
        <taxon>Aldrovandia</taxon>
    </lineage>
</organism>
<protein>
    <submittedName>
        <fullName evidence="2">Uncharacterized protein</fullName>
    </submittedName>
</protein>
<sequence>MHVGGRESEKWVYRGHTVVEAADPSRKDARVSTSGQNEGAWPPVKDGDVGWAGPVMWAVSAAAHLQAAGHWGDPSFWLHWLSTTLSLLAARPGTAAVSARGKTERE</sequence>
<evidence type="ECO:0000313" key="3">
    <source>
        <dbReference type="Proteomes" id="UP001221898"/>
    </source>
</evidence>
<dbReference type="AlphaFoldDB" id="A0AAD7X0T8"/>
<gene>
    <name evidence="2" type="ORF">AAFF_G00381370</name>
</gene>
<feature type="region of interest" description="Disordered" evidence="1">
    <location>
        <begin position="22"/>
        <end position="46"/>
    </location>
</feature>
<evidence type="ECO:0000313" key="2">
    <source>
        <dbReference type="EMBL" id="KAJ8416115.1"/>
    </source>
</evidence>
<name>A0AAD7X0T8_9TELE</name>